<keyword evidence="4" id="KW-0378">Hydrolase</keyword>
<dbReference type="Gene3D" id="3.20.20.80">
    <property type="entry name" value="Glycosidases"/>
    <property type="match status" value="1"/>
</dbReference>
<dbReference type="PRINTS" id="PR00738">
    <property type="entry name" value="GLHYDRLASE20"/>
</dbReference>
<dbReference type="PANTHER" id="PTHR22600:SF57">
    <property type="entry name" value="BETA-N-ACETYLHEXOSAMINIDASE"/>
    <property type="match status" value="1"/>
</dbReference>
<feature type="active site" description="Proton donor" evidence="6">
    <location>
        <position position="351"/>
    </location>
</feature>
<dbReference type="PATRIC" id="fig|1605367.3.peg.3490"/>
<evidence type="ECO:0000313" key="10">
    <source>
        <dbReference type="EMBL" id="KPM48967.1"/>
    </source>
</evidence>
<dbReference type="Pfam" id="PF02838">
    <property type="entry name" value="Glyco_hydro_20b"/>
    <property type="match status" value="1"/>
</dbReference>
<feature type="signal peptide" evidence="7">
    <location>
        <begin position="1"/>
        <end position="21"/>
    </location>
</feature>
<dbReference type="InterPro" id="IPR015882">
    <property type="entry name" value="HEX_bac_N"/>
</dbReference>
<dbReference type="InterPro" id="IPR017853">
    <property type="entry name" value="GH"/>
</dbReference>
<evidence type="ECO:0000259" key="8">
    <source>
        <dbReference type="Pfam" id="PF00728"/>
    </source>
</evidence>
<name>A0A0P7C6F3_9BACT</name>
<dbReference type="PANTHER" id="PTHR22600">
    <property type="entry name" value="BETA-HEXOSAMINIDASE"/>
    <property type="match status" value="1"/>
</dbReference>
<dbReference type="InterPro" id="IPR026876">
    <property type="entry name" value="Fn3_assoc_repeat"/>
</dbReference>
<dbReference type="CDD" id="cd06563">
    <property type="entry name" value="GH20_chitobiase-like"/>
    <property type="match status" value="1"/>
</dbReference>
<dbReference type="InterPro" id="IPR029018">
    <property type="entry name" value="Hex-like_dom2"/>
</dbReference>
<dbReference type="SUPFAM" id="SSF55545">
    <property type="entry name" value="beta-N-acetylhexosaminidase-like domain"/>
    <property type="match status" value="1"/>
</dbReference>
<dbReference type="OrthoDB" id="9763537at2"/>
<dbReference type="Proteomes" id="UP000050454">
    <property type="component" value="Unassembled WGS sequence"/>
</dbReference>
<evidence type="ECO:0000256" key="4">
    <source>
        <dbReference type="ARBA" id="ARBA00022801"/>
    </source>
</evidence>
<comment type="similarity">
    <text evidence="2">Belongs to the glycosyl hydrolase 20 family.</text>
</comment>
<evidence type="ECO:0000256" key="7">
    <source>
        <dbReference type="SAM" id="SignalP"/>
    </source>
</evidence>
<dbReference type="Pfam" id="PF00728">
    <property type="entry name" value="Glyco_hydro_20"/>
    <property type="match status" value="1"/>
</dbReference>
<reference evidence="10 11" key="1">
    <citation type="submission" date="2015-07" db="EMBL/GenBank/DDBJ databases">
        <title>The draft genome sequence of Leadbetterella sp. JN14-9.</title>
        <authorList>
            <person name="Liu Y."/>
            <person name="Du J."/>
            <person name="Shao Z."/>
        </authorList>
    </citation>
    <scope>NUCLEOTIDE SEQUENCE [LARGE SCALE GENOMIC DNA]</scope>
    <source>
        <strain evidence="10 11">JN14-9</strain>
    </source>
</reference>
<keyword evidence="5" id="KW-0326">Glycosidase</keyword>
<dbReference type="InterPro" id="IPR025705">
    <property type="entry name" value="Beta_hexosaminidase_sua/sub"/>
</dbReference>
<keyword evidence="7" id="KW-0732">Signal</keyword>
<dbReference type="RefSeq" id="WP_055147708.1">
    <property type="nucleotide sequence ID" value="NZ_JXSZ01000006.1"/>
</dbReference>
<feature type="domain" description="Glycoside hydrolase family 20 catalytic" evidence="8">
    <location>
        <begin position="160"/>
        <end position="517"/>
    </location>
</feature>
<evidence type="ECO:0000259" key="9">
    <source>
        <dbReference type="Pfam" id="PF02838"/>
    </source>
</evidence>
<accession>A0A0P7C6F3</accession>
<evidence type="ECO:0000256" key="6">
    <source>
        <dbReference type="PIRSR" id="PIRSR625705-1"/>
    </source>
</evidence>
<evidence type="ECO:0000256" key="2">
    <source>
        <dbReference type="ARBA" id="ARBA00006285"/>
    </source>
</evidence>
<comment type="caution">
    <text evidence="10">The sequence shown here is derived from an EMBL/GenBank/DDBJ whole genome shotgun (WGS) entry which is preliminary data.</text>
</comment>
<dbReference type="EC" id="3.2.1.52" evidence="3"/>
<dbReference type="GO" id="GO:0030203">
    <property type="term" value="P:glycosaminoglycan metabolic process"/>
    <property type="evidence" value="ECO:0007669"/>
    <property type="project" value="TreeGrafter"/>
</dbReference>
<dbReference type="GO" id="GO:0016020">
    <property type="term" value="C:membrane"/>
    <property type="evidence" value="ECO:0007669"/>
    <property type="project" value="TreeGrafter"/>
</dbReference>
<evidence type="ECO:0000313" key="11">
    <source>
        <dbReference type="Proteomes" id="UP000050454"/>
    </source>
</evidence>
<evidence type="ECO:0000256" key="5">
    <source>
        <dbReference type="ARBA" id="ARBA00023295"/>
    </source>
</evidence>
<dbReference type="GO" id="GO:0004563">
    <property type="term" value="F:beta-N-acetylhexosaminidase activity"/>
    <property type="evidence" value="ECO:0007669"/>
    <property type="project" value="UniProtKB-EC"/>
</dbReference>
<dbReference type="STRING" id="1605367.AFM12_10515"/>
<dbReference type="AlphaFoldDB" id="A0A0P7C6F3"/>
<comment type="catalytic activity">
    <reaction evidence="1">
        <text>Hydrolysis of terminal non-reducing N-acetyl-D-hexosamine residues in N-acetyl-beta-D-hexosaminides.</text>
        <dbReference type="EC" id="3.2.1.52"/>
    </reaction>
</comment>
<keyword evidence="11" id="KW-1185">Reference proteome</keyword>
<evidence type="ECO:0000256" key="1">
    <source>
        <dbReference type="ARBA" id="ARBA00001231"/>
    </source>
</evidence>
<protein>
    <recommendedName>
        <fullName evidence="3">beta-N-acetylhexosaminidase</fullName>
        <ecNumber evidence="3">3.2.1.52</ecNumber>
    </recommendedName>
</protein>
<dbReference type="Gene3D" id="3.30.379.10">
    <property type="entry name" value="Chitobiase/beta-hexosaminidase domain 2-like"/>
    <property type="match status" value="1"/>
</dbReference>
<organism evidence="10 11">
    <name type="scientific">Jiulongibacter sediminis</name>
    <dbReference type="NCBI Taxonomy" id="1605367"/>
    <lineage>
        <taxon>Bacteria</taxon>
        <taxon>Pseudomonadati</taxon>
        <taxon>Bacteroidota</taxon>
        <taxon>Cytophagia</taxon>
        <taxon>Cytophagales</taxon>
        <taxon>Leadbetterellaceae</taxon>
        <taxon>Jiulongibacter</taxon>
    </lineage>
</organism>
<evidence type="ECO:0000256" key="3">
    <source>
        <dbReference type="ARBA" id="ARBA00012663"/>
    </source>
</evidence>
<gene>
    <name evidence="10" type="ORF">AFM12_10515</name>
</gene>
<dbReference type="EMBL" id="LGTQ01000006">
    <property type="protein sequence ID" value="KPM48967.1"/>
    <property type="molecule type" value="Genomic_DNA"/>
</dbReference>
<dbReference type="GO" id="GO:0005975">
    <property type="term" value="P:carbohydrate metabolic process"/>
    <property type="evidence" value="ECO:0007669"/>
    <property type="project" value="InterPro"/>
</dbReference>
<feature type="domain" description="Beta-hexosaminidase bacterial type N-terminal" evidence="9">
    <location>
        <begin position="22"/>
        <end position="157"/>
    </location>
</feature>
<dbReference type="Pfam" id="PF13287">
    <property type="entry name" value="Fn3_assoc"/>
    <property type="match status" value="1"/>
</dbReference>
<dbReference type="InterPro" id="IPR015883">
    <property type="entry name" value="Glyco_hydro_20_cat"/>
</dbReference>
<sequence>MKYFKKSFFLLFLSIAGLAQNNIIPAPVNYERTDAMFMLDQQTAIDVKSENEEVRRYAELFQAFLTQGGLQIPLKSVESPDRMNKAIVVQLSPNANLGEEGYTLEVQENVINLSANAPAGIFNGFQTLRQLLPRQFENTGDGAVGLGMIMGCKITDYPRFGWRGLMLDVSRHFFTVDEVKAYLDKMAQYKFNVFHWHLTDDEGWRIEIKSLPKLTEVGAWRVERFGRFGDTRPYPQEGEKATYGGFYTQEQIKDIIRYAEDRNITIVPEIDMPGHSMAALAAYPELSVNKEPKFVNPGSKFAEWYGDGHFEMLIENTLNPADEKVYEFVDKVMTEVAELFPGKYIHMGGDECYQGYWEKDAEVQKFMKKNKLADTHALQSYFVSRVNEIIQSKGKTMIGWDEVLEGGDLPKSTAVMSWRGMKGGIEAAKMGHEVVMTPTTFAYIDYTQGDKSVENPIYASLSLEKTYSFEPVPDEVEAKYILGGQGNLWTEVIPNLPFAMYMTYPRGLALAETFWSPKEKKDWNSFINRTEQHFMRFEVANTNISKAVYEPIIKLKKEDGKLICELENNVPNTTIYYTIDNTYPVHFGQKYMGAFEIPEGNLGLRTQTYRNGQPLGRELRIHRDDLIKRVE</sequence>
<feature type="chain" id="PRO_5006136633" description="beta-N-acetylhexosaminidase" evidence="7">
    <location>
        <begin position="22"/>
        <end position="631"/>
    </location>
</feature>
<proteinExistence type="inferred from homology"/>
<dbReference type="SUPFAM" id="SSF51445">
    <property type="entry name" value="(Trans)glycosidases"/>
    <property type="match status" value="1"/>
</dbReference>